<keyword evidence="1" id="KW-0812">Transmembrane</keyword>
<feature type="transmembrane region" description="Helical" evidence="1">
    <location>
        <begin position="85"/>
        <end position="109"/>
    </location>
</feature>
<protein>
    <submittedName>
        <fullName evidence="2">Uncharacterized protein</fullName>
    </submittedName>
</protein>
<feature type="transmembrane region" description="Helical" evidence="1">
    <location>
        <begin position="53"/>
        <end position="73"/>
    </location>
</feature>
<dbReference type="EMBL" id="KQ426659">
    <property type="protein sequence ID" value="KOF67963.1"/>
    <property type="molecule type" value="Genomic_DNA"/>
</dbReference>
<evidence type="ECO:0000313" key="2">
    <source>
        <dbReference type="EMBL" id="KOF67963.1"/>
    </source>
</evidence>
<sequence length="198" mass="22281">LHLPTHLPTDLLAYPLTCLSTHLPTYLSIYSPAHLPVYLLTYPPTYLSIYSPTHPPTCLSVCLCISIYLPIYLSTYLSIYLSIYLPIYLSTYLSIYLSIYLFFFISYWFSLVEGPLSGEKLEVVDSFRYLGDQVSSGGGCAESVAARIRIAWAKFRELLPLLATKGLSLRVKGRLYDACVRTTMLHGSETWAVTAEDI</sequence>
<keyword evidence="1" id="KW-1133">Transmembrane helix</keyword>
<keyword evidence="1" id="KW-0472">Membrane</keyword>
<name>A0A0L8FTK0_OCTBM</name>
<feature type="non-terminal residue" evidence="2">
    <location>
        <position position="1"/>
    </location>
</feature>
<gene>
    <name evidence="2" type="ORF">OCBIM_22008524mg</name>
</gene>
<dbReference type="AlphaFoldDB" id="A0A0L8FTK0"/>
<dbReference type="STRING" id="37653.A0A0L8FTK0"/>
<proteinExistence type="predicted"/>
<accession>A0A0L8FTK0</accession>
<feature type="non-terminal residue" evidence="2">
    <location>
        <position position="198"/>
    </location>
</feature>
<organism evidence="2">
    <name type="scientific">Octopus bimaculoides</name>
    <name type="common">California two-spotted octopus</name>
    <dbReference type="NCBI Taxonomy" id="37653"/>
    <lineage>
        <taxon>Eukaryota</taxon>
        <taxon>Metazoa</taxon>
        <taxon>Spiralia</taxon>
        <taxon>Lophotrochozoa</taxon>
        <taxon>Mollusca</taxon>
        <taxon>Cephalopoda</taxon>
        <taxon>Coleoidea</taxon>
        <taxon>Octopodiformes</taxon>
        <taxon>Octopoda</taxon>
        <taxon>Incirrata</taxon>
        <taxon>Octopodidae</taxon>
        <taxon>Octopus</taxon>
    </lineage>
</organism>
<evidence type="ECO:0000256" key="1">
    <source>
        <dbReference type="SAM" id="Phobius"/>
    </source>
</evidence>
<reference evidence="2" key="1">
    <citation type="submission" date="2015-07" db="EMBL/GenBank/DDBJ databases">
        <title>MeaNS - Measles Nucleotide Surveillance Program.</title>
        <authorList>
            <person name="Tran T."/>
            <person name="Druce J."/>
        </authorList>
    </citation>
    <scope>NUCLEOTIDE SEQUENCE</scope>
    <source>
        <strain evidence="2">UCB-OBI-ISO-001</strain>
        <tissue evidence="2">Gonad</tissue>
    </source>
</reference>